<evidence type="ECO:0000259" key="2">
    <source>
        <dbReference type="Pfam" id="PF09949"/>
    </source>
</evidence>
<dbReference type="EMBL" id="KN847333">
    <property type="protein sequence ID" value="KIW46202.1"/>
    <property type="molecule type" value="Genomic_DNA"/>
</dbReference>
<feature type="compositionally biased region" description="Basic and acidic residues" evidence="1">
    <location>
        <begin position="776"/>
        <end position="818"/>
    </location>
</feature>
<feature type="compositionally biased region" description="Basic and acidic residues" evidence="1">
    <location>
        <begin position="400"/>
        <end position="410"/>
    </location>
</feature>
<evidence type="ECO:0000256" key="1">
    <source>
        <dbReference type="SAM" id="MobiDB-lite"/>
    </source>
</evidence>
<feature type="domain" description="Phosphatidate phosphatase APP1 catalytic" evidence="2">
    <location>
        <begin position="576"/>
        <end position="725"/>
    </location>
</feature>
<protein>
    <recommendedName>
        <fullName evidence="2">Phosphatidate phosphatase APP1 catalytic domain-containing protein</fullName>
    </recommendedName>
</protein>
<feature type="compositionally biased region" description="Low complexity" evidence="1">
    <location>
        <begin position="819"/>
        <end position="833"/>
    </location>
</feature>
<feature type="region of interest" description="Disordered" evidence="1">
    <location>
        <begin position="953"/>
        <end position="988"/>
    </location>
</feature>
<dbReference type="GO" id="GO:0008195">
    <property type="term" value="F:phosphatidate phosphatase activity"/>
    <property type="evidence" value="ECO:0007669"/>
    <property type="project" value="InterPro"/>
</dbReference>
<organism evidence="3 4">
    <name type="scientific">Exophiala oligosperma</name>
    <dbReference type="NCBI Taxonomy" id="215243"/>
    <lineage>
        <taxon>Eukaryota</taxon>
        <taxon>Fungi</taxon>
        <taxon>Dikarya</taxon>
        <taxon>Ascomycota</taxon>
        <taxon>Pezizomycotina</taxon>
        <taxon>Eurotiomycetes</taxon>
        <taxon>Chaetothyriomycetidae</taxon>
        <taxon>Chaetothyriales</taxon>
        <taxon>Herpotrichiellaceae</taxon>
        <taxon>Exophiala</taxon>
    </lineage>
</organism>
<dbReference type="InterPro" id="IPR052935">
    <property type="entry name" value="Mg2+_PAP"/>
</dbReference>
<dbReference type="GeneID" id="27353960"/>
<feature type="compositionally biased region" description="Basic residues" evidence="1">
    <location>
        <begin position="862"/>
        <end position="872"/>
    </location>
</feature>
<evidence type="ECO:0000313" key="3">
    <source>
        <dbReference type="EMBL" id="KIW46202.1"/>
    </source>
</evidence>
<dbReference type="GO" id="GO:0030479">
    <property type="term" value="C:actin cortical patch"/>
    <property type="evidence" value="ECO:0007669"/>
    <property type="project" value="TreeGrafter"/>
</dbReference>
<feature type="compositionally biased region" description="Polar residues" evidence="1">
    <location>
        <begin position="894"/>
        <end position="909"/>
    </location>
</feature>
<dbReference type="InterPro" id="IPR019236">
    <property type="entry name" value="APP1_cat"/>
</dbReference>
<feature type="compositionally biased region" description="Polar residues" evidence="1">
    <location>
        <begin position="834"/>
        <end position="844"/>
    </location>
</feature>
<feature type="region of interest" description="Disordered" evidence="1">
    <location>
        <begin position="430"/>
        <end position="457"/>
    </location>
</feature>
<dbReference type="VEuPathDB" id="FungiDB:PV06_01886"/>
<dbReference type="PANTHER" id="PTHR28208">
    <property type="entry name" value="PHOSPHATIDATE PHOSPHATASE APP1"/>
    <property type="match status" value="1"/>
</dbReference>
<feature type="region of interest" description="Disordered" evidence="1">
    <location>
        <begin position="300"/>
        <end position="328"/>
    </location>
</feature>
<name>A0A0D2C8P8_9EURO</name>
<dbReference type="RefSeq" id="XP_016266418.1">
    <property type="nucleotide sequence ID" value="XM_016402521.1"/>
</dbReference>
<feature type="region of interest" description="Disordered" evidence="1">
    <location>
        <begin position="207"/>
        <end position="238"/>
    </location>
</feature>
<dbReference type="OrthoDB" id="2117591at2759"/>
<accession>A0A0D2C8P8</accession>
<dbReference type="PANTHER" id="PTHR28208:SF3">
    <property type="entry name" value="PHOSPHATIDATE PHOSPHATASE APP1"/>
    <property type="match status" value="1"/>
</dbReference>
<feature type="compositionally biased region" description="Low complexity" evidence="1">
    <location>
        <begin position="922"/>
        <end position="933"/>
    </location>
</feature>
<feature type="compositionally biased region" description="Polar residues" evidence="1">
    <location>
        <begin position="738"/>
        <end position="763"/>
    </location>
</feature>
<dbReference type="AlphaFoldDB" id="A0A0D2C8P8"/>
<dbReference type="Pfam" id="PF09949">
    <property type="entry name" value="APP1_cat"/>
    <property type="match status" value="1"/>
</dbReference>
<dbReference type="Proteomes" id="UP000053342">
    <property type="component" value="Unassembled WGS sequence"/>
</dbReference>
<feature type="compositionally biased region" description="Basic and acidic residues" evidence="1">
    <location>
        <begin position="845"/>
        <end position="861"/>
    </location>
</feature>
<feature type="region of interest" description="Disordered" evidence="1">
    <location>
        <begin position="735"/>
        <end position="935"/>
    </location>
</feature>
<feature type="region of interest" description="Disordered" evidence="1">
    <location>
        <begin position="385"/>
        <end position="410"/>
    </location>
</feature>
<reference evidence="3 4" key="1">
    <citation type="submission" date="2015-01" db="EMBL/GenBank/DDBJ databases">
        <title>The Genome Sequence of Exophiala oligosperma CBS72588.</title>
        <authorList>
            <consortium name="The Broad Institute Genomics Platform"/>
            <person name="Cuomo C."/>
            <person name="de Hoog S."/>
            <person name="Gorbushina A."/>
            <person name="Stielow B."/>
            <person name="Teixiera M."/>
            <person name="Abouelleil A."/>
            <person name="Chapman S.B."/>
            <person name="Priest M."/>
            <person name="Young S.K."/>
            <person name="Wortman J."/>
            <person name="Nusbaum C."/>
            <person name="Birren B."/>
        </authorList>
    </citation>
    <scope>NUCLEOTIDE SEQUENCE [LARGE SCALE GENOMIC DNA]</scope>
    <source>
        <strain evidence="3 4">CBS 72588</strain>
    </source>
</reference>
<evidence type="ECO:0000313" key="4">
    <source>
        <dbReference type="Proteomes" id="UP000053342"/>
    </source>
</evidence>
<sequence length="1079" mass="119617">MSLLSQLPTLSSEDTREFLEAAFCAEYRIIYVTLSKGNADCDEDGRRCRSKSLTYCGTRASIWKVARIFNIDSMQCLQCLQQLPPCLPSILLLSSHILPLSATYLLPAPSDLISITVAPPFRGVTRSRNTFSLLRYLFPNTHRRARERFLGFRHEYIPRLKLRAQSRIYQAIVRSQRRKQEKRAAGRGLVPFIQRRKSRILRALYGKHHARTRSSSSARSADQMTSYGQPGARVPGSRREKVRGYLKAANELRQIYQEQITQKMQGSETDGSMPGDFPDVDIVRSGNEEMLLFPSYATKHRKSRMNPTDAGRYPPGTHESVESPHSTGDAEYWKREWEKYEDANAVVDVDVRGWIYSPQAGPLNRKNRLLLAVARRLSGVYAPLTDQTSSRASSQGLPGQERREDSPSRFEDEIAAREAENIARHGEIEADAAQRGSYSQASGNGEHGQGSRNGSLTQHNNLITETSSHQDPGQDSLKKRESWNEPANMNREELAAANQLLLTRLKPFMTTPVANTPITVFFFNDQKSASKSVTTDESGHFNLRAALDFVPAQVRVLASDKLSATEEVIVTESQGISLISDIDDTVKHSAIASGAREIFKNTFIRELGDLTIKGVKEWYAKMASMGVKLHYVSNSPWQLYPLLRSYFALAGLPAGSIHLKQYSGMLQGIFEPAAERKRGTINRLMNDFPDRKFVLVGDSGEADLEVYTDVVLEYPKRILGVFIRDVTTPPNKGFFDQAISNTTPDSMISSNDGSRLPRSNQLNEDNEDRPALPTRPKPEHKAHSMPPREEDLIDFRDEPESESNKAKGSHSDDLKLLNEKPAAPAKPNKPSSLRNFSTTSMQSTNHDRLSASDTEVHETGKKKPPPPPKPRRGGGSARSESSNIAPLPRAPFSSPRQNQNSSHLTSSSKGPVPTPPISRTNTSASTVSISQSSVHDEGYIASARRQISSAYNALPPIRSVPPSRPADQTGISSDSRPNPPLPPRRGLSSYPAAAARWATGATGGDPAAGGDGGMVGGTYDKKLEIWKRRWARAEEIMHQRGVLLRTWRVGSDVMDDCVRLVKKEMERSESTSTSTSTGS</sequence>
<dbReference type="HOGENOM" id="CLU_008292_0_0_1"/>
<gene>
    <name evidence="3" type="ORF">PV06_01886</name>
</gene>
<proteinExistence type="predicted"/>
<keyword evidence="4" id="KW-1185">Reference proteome</keyword>
<feature type="compositionally biased region" description="Polar residues" evidence="1">
    <location>
        <begin position="385"/>
        <end position="397"/>
    </location>
</feature>
<dbReference type="STRING" id="215243.A0A0D2C8P8"/>